<comment type="caution">
    <text evidence="6">The sequence shown here is derived from an EMBL/GenBank/DDBJ whole genome shotgun (WGS) entry which is preliminary data.</text>
</comment>
<evidence type="ECO:0000313" key="6">
    <source>
        <dbReference type="EMBL" id="OXA52572.1"/>
    </source>
</evidence>
<dbReference type="SUPFAM" id="SSF47933">
    <property type="entry name" value="ERP29 C domain-like"/>
    <property type="match status" value="1"/>
</dbReference>
<feature type="domain" description="ERp29 N-terminal" evidence="5">
    <location>
        <begin position="27"/>
        <end position="149"/>
    </location>
</feature>
<dbReference type="GO" id="GO:0005788">
    <property type="term" value="C:endoplasmic reticulum lumen"/>
    <property type="evidence" value="ECO:0007669"/>
    <property type="project" value="InterPro"/>
</dbReference>
<feature type="chain" id="PRO_5013347845" description="Endoplasmic reticulum resident protein 29" evidence="3">
    <location>
        <begin position="26"/>
        <end position="252"/>
    </location>
</feature>
<dbReference type="FunFam" id="3.40.30.10:FF:000133">
    <property type="entry name" value="Endoplasmic reticulum resident protein 29"/>
    <property type="match status" value="1"/>
</dbReference>
<dbReference type="EMBL" id="LNIX01000006">
    <property type="protein sequence ID" value="OXA52572.1"/>
    <property type="molecule type" value="Genomic_DNA"/>
</dbReference>
<dbReference type="OMA" id="FPYGDKH"/>
<feature type="signal peptide" evidence="3">
    <location>
        <begin position="1"/>
        <end position="25"/>
    </location>
</feature>
<dbReference type="InterPro" id="IPR036249">
    <property type="entry name" value="Thioredoxin-like_sf"/>
</dbReference>
<dbReference type="OrthoDB" id="417262at2759"/>
<sequence>MKLFVLIPTVIVLHILLANVDLVDATNCKGCTPLDTYSFEKLVSKFKATLVKFDVAYPYGEKHDEFGKVADATRGVSDLLVAEVNVKDYGDKDNQDLAEKYEVKAKDFPVLKLFRREGGEPPETYKGDFKLDDIITWVKSFTGVYIGLPGCIEQFDRLAGEFMKSKSDVKKRAELLKQAKELADKGMETPKDTEYAQIYVKLMEKIVEKGDEFVKGEIARVENLRKTKVSVDKKEGLQKRLNILQAFSHDEL</sequence>
<keyword evidence="2" id="KW-0256">Endoplasmic reticulum</keyword>
<keyword evidence="3" id="KW-0732">Signal</keyword>
<dbReference type="CDD" id="cd00238">
    <property type="entry name" value="ERp29c"/>
    <property type="match status" value="1"/>
</dbReference>
<name>A0A226E4B9_FOLCA</name>
<dbReference type="Gene3D" id="3.40.30.10">
    <property type="entry name" value="Glutaredoxin"/>
    <property type="match status" value="1"/>
</dbReference>
<accession>A0A226E4B9</accession>
<dbReference type="STRING" id="158441.A0A226E4B9"/>
<evidence type="ECO:0000256" key="2">
    <source>
        <dbReference type="ARBA" id="ARBA00022824"/>
    </source>
</evidence>
<dbReference type="FunFam" id="1.20.1150.12:FF:000001">
    <property type="entry name" value="Endoplasmic reticulum resident protein 29"/>
    <property type="match status" value="1"/>
</dbReference>
<proteinExistence type="predicted"/>
<evidence type="ECO:0000313" key="7">
    <source>
        <dbReference type="Proteomes" id="UP000198287"/>
    </source>
</evidence>
<dbReference type="Pfam" id="PF07749">
    <property type="entry name" value="ERp29"/>
    <property type="match status" value="1"/>
</dbReference>
<evidence type="ECO:0000256" key="1">
    <source>
        <dbReference type="ARBA" id="ARBA00014173"/>
    </source>
</evidence>
<dbReference type="InterPro" id="IPR036356">
    <property type="entry name" value="ERp29_C_sf"/>
</dbReference>
<dbReference type="InterPro" id="IPR016855">
    <property type="entry name" value="ERp29"/>
</dbReference>
<dbReference type="PANTHER" id="PTHR12211">
    <property type="entry name" value="ENDOPLASMIC RETICULUM PROTEIN ERP29"/>
    <property type="match status" value="1"/>
</dbReference>
<feature type="domain" description="Endoplasmic reticulum resident protein 29 C-terminal" evidence="4">
    <location>
        <begin position="150"/>
        <end position="247"/>
    </location>
</feature>
<keyword evidence="7" id="KW-1185">Reference proteome</keyword>
<evidence type="ECO:0000256" key="3">
    <source>
        <dbReference type="SAM" id="SignalP"/>
    </source>
</evidence>
<reference evidence="6 7" key="1">
    <citation type="submission" date="2015-12" db="EMBL/GenBank/DDBJ databases">
        <title>The genome of Folsomia candida.</title>
        <authorList>
            <person name="Faddeeva A."/>
            <person name="Derks M.F."/>
            <person name="Anvar Y."/>
            <person name="Smit S."/>
            <person name="Van Straalen N."/>
            <person name="Roelofs D."/>
        </authorList>
    </citation>
    <scope>NUCLEOTIDE SEQUENCE [LARGE SCALE GENOMIC DNA]</scope>
    <source>
        <strain evidence="6 7">VU population</strain>
        <tissue evidence="6">Whole body</tissue>
    </source>
</reference>
<dbReference type="InterPro" id="IPR011679">
    <property type="entry name" value="ERp29_C"/>
</dbReference>
<evidence type="ECO:0000259" key="4">
    <source>
        <dbReference type="Pfam" id="PF07749"/>
    </source>
</evidence>
<gene>
    <name evidence="6" type="ORF">Fcan01_11993</name>
</gene>
<dbReference type="PANTHER" id="PTHR12211:SF0">
    <property type="entry name" value="ENDOPLASMIC RETICULUM RESIDENT PROTEIN 29"/>
    <property type="match status" value="1"/>
</dbReference>
<protein>
    <recommendedName>
        <fullName evidence="1">Endoplasmic reticulum resident protein 29</fullName>
    </recommendedName>
</protein>
<dbReference type="Pfam" id="PF07912">
    <property type="entry name" value="ERp29_N"/>
    <property type="match status" value="1"/>
</dbReference>
<dbReference type="InterPro" id="IPR012883">
    <property type="entry name" value="ERp29_N"/>
</dbReference>
<dbReference type="SUPFAM" id="SSF52833">
    <property type="entry name" value="Thioredoxin-like"/>
    <property type="match status" value="1"/>
</dbReference>
<evidence type="ECO:0000259" key="5">
    <source>
        <dbReference type="Pfam" id="PF07912"/>
    </source>
</evidence>
<organism evidence="6 7">
    <name type="scientific">Folsomia candida</name>
    <name type="common">Springtail</name>
    <dbReference type="NCBI Taxonomy" id="158441"/>
    <lineage>
        <taxon>Eukaryota</taxon>
        <taxon>Metazoa</taxon>
        <taxon>Ecdysozoa</taxon>
        <taxon>Arthropoda</taxon>
        <taxon>Hexapoda</taxon>
        <taxon>Collembola</taxon>
        <taxon>Entomobryomorpha</taxon>
        <taxon>Isotomoidea</taxon>
        <taxon>Isotomidae</taxon>
        <taxon>Proisotominae</taxon>
        <taxon>Folsomia</taxon>
    </lineage>
</organism>
<dbReference type="GO" id="GO:0009306">
    <property type="term" value="P:protein secretion"/>
    <property type="evidence" value="ECO:0007669"/>
    <property type="project" value="InterPro"/>
</dbReference>
<dbReference type="AlphaFoldDB" id="A0A226E4B9"/>
<dbReference type="Proteomes" id="UP000198287">
    <property type="component" value="Unassembled WGS sequence"/>
</dbReference>
<dbReference type="Gene3D" id="1.20.1150.12">
    <property type="entry name" value="Endoplasmic reticulum resident protein 29, C-terminal domain"/>
    <property type="match status" value="1"/>
</dbReference>